<sequence>MSQERRTMPKDLMNVEEAAAFLRHSKLTLNRWRSSGTGPRFIRAGEPGARILYRLADLQSWLDLRTVDPKNEG</sequence>
<dbReference type="EMBL" id="MT143064">
    <property type="protein sequence ID" value="QJA92408.1"/>
    <property type="molecule type" value="Genomic_DNA"/>
</dbReference>
<dbReference type="InterPro" id="IPR036388">
    <property type="entry name" value="WH-like_DNA-bd_sf"/>
</dbReference>
<dbReference type="Gene3D" id="1.10.10.10">
    <property type="entry name" value="Winged helix-like DNA-binding domain superfamily/Winged helix DNA-binding domain"/>
    <property type="match status" value="1"/>
</dbReference>
<feature type="domain" description="Helix-turn-helix" evidence="1">
    <location>
        <begin position="12"/>
        <end position="62"/>
    </location>
</feature>
<dbReference type="AlphaFoldDB" id="A0A6M3LH94"/>
<name>A0A6M3LH94_9ZZZZ</name>
<dbReference type="InterPro" id="IPR041657">
    <property type="entry name" value="HTH_17"/>
</dbReference>
<proteinExistence type="predicted"/>
<gene>
    <name evidence="2" type="ORF">MM415B04696_0011</name>
</gene>
<organism evidence="2">
    <name type="scientific">viral metagenome</name>
    <dbReference type="NCBI Taxonomy" id="1070528"/>
    <lineage>
        <taxon>unclassified sequences</taxon>
        <taxon>metagenomes</taxon>
        <taxon>organismal metagenomes</taxon>
    </lineage>
</organism>
<dbReference type="Pfam" id="PF12728">
    <property type="entry name" value="HTH_17"/>
    <property type="match status" value="1"/>
</dbReference>
<accession>A0A6M3LH94</accession>
<evidence type="ECO:0000313" key="2">
    <source>
        <dbReference type="EMBL" id="QJA92408.1"/>
    </source>
</evidence>
<protein>
    <submittedName>
        <fullName evidence="2">Putative DNA binding, helix-turn-helix domain containing protein</fullName>
    </submittedName>
</protein>
<dbReference type="InterPro" id="IPR009061">
    <property type="entry name" value="DNA-bd_dom_put_sf"/>
</dbReference>
<dbReference type="SUPFAM" id="SSF46955">
    <property type="entry name" value="Putative DNA-binding domain"/>
    <property type="match status" value="1"/>
</dbReference>
<evidence type="ECO:0000259" key="1">
    <source>
        <dbReference type="Pfam" id="PF12728"/>
    </source>
</evidence>
<reference evidence="2" key="1">
    <citation type="submission" date="2020-03" db="EMBL/GenBank/DDBJ databases">
        <title>The deep terrestrial virosphere.</title>
        <authorList>
            <person name="Holmfeldt K."/>
            <person name="Nilsson E."/>
            <person name="Simone D."/>
            <person name="Lopez-Fernandez M."/>
            <person name="Wu X."/>
            <person name="de Brujin I."/>
            <person name="Lundin D."/>
            <person name="Andersson A."/>
            <person name="Bertilsson S."/>
            <person name="Dopson M."/>
        </authorList>
    </citation>
    <scope>NUCLEOTIDE SEQUENCE</scope>
    <source>
        <strain evidence="2">MM415B04696</strain>
    </source>
</reference>